<comment type="caution">
    <text evidence="2">The sequence shown here is derived from an EMBL/GenBank/DDBJ whole genome shotgun (WGS) entry which is preliminary data.</text>
</comment>
<organism evidence="2 3">
    <name type="scientific">Austropuccinia psidii MF-1</name>
    <dbReference type="NCBI Taxonomy" id="1389203"/>
    <lineage>
        <taxon>Eukaryota</taxon>
        <taxon>Fungi</taxon>
        <taxon>Dikarya</taxon>
        <taxon>Basidiomycota</taxon>
        <taxon>Pucciniomycotina</taxon>
        <taxon>Pucciniomycetes</taxon>
        <taxon>Pucciniales</taxon>
        <taxon>Sphaerophragmiaceae</taxon>
        <taxon>Austropuccinia</taxon>
    </lineage>
</organism>
<evidence type="ECO:0000313" key="3">
    <source>
        <dbReference type="Proteomes" id="UP000765509"/>
    </source>
</evidence>
<evidence type="ECO:0000313" key="2">
    <source>
        <dbReference type="EMBL" id="MBW0514329.1"/>
    </source>
</evidence>
<dbReference type="Proteomes" id="UP000765509">
    <property type="component" value="Unassembled WGS sequence"/>
</dbReference>
<accession>A0A9Q3HT93</accession>
<feature type="compositionally biased region" description="Acidic residues" evidence="1">
    <location>
        <begin position="40"/>
        <end position="51"/>
    </location>
</feature>
<feature type="compositionally biased region" description="Polar residues" evidence="1">
    <location>
        <begin position="52"/>
        <end position="66"/>
    </location>
</feature>
<sequence length="150" mass="16251">MEGEAPFIQEGKGKRRSSSFSGVVGTFTGISRPNLKGGEGEEENSVEEEGSDAQSNQPVSHQSEASLSAIMHQMTQIMASLQAASSSEASRPPSFKSLSMKAPDLFVGTQPSKVRGFTQYSQLIFHNDQANFSEDRNKVLYSTLFLIGRA</sequence>
<reference evidence="2" key="1">
    <citation type="submission" date="2021-03" db="EMBL/GenBank/DDBJ databases">
        <title>Draft genome sequence of rust myrtle Austropuccinia psidii MF-1, a brazilian biotype.</title>
        <authorList>
            <person name="Quecine M.C."/>
            <person name="Pachon D.M.R."/>
            <person name="Bonatelli M.L."/>
            <person name="Correr F.H."/>
            <person name="Franceschini L.M."/>
            <person name="Leite T.F."/>
            <person name="Margarido G.R.A."/>
            <person name="Almeida C.A."/>
            <person name="Ferrarezi J.A."/>
            <person name="Labate C.A."/>
        </authorList>
    </citation>
    <scope>NUCLEOTIDE SEQUENCE</scope>
    <source>
        <strain evidence="2">MF-1</strain>
    </source>
</reference>
<evidence type="ECO:0000256" key="1">
    <source>
        <dbReference type="SAM" id="MobiDB-lite"/>
    </source>
</evidence>
<protein>
    <submittedName>
        <fullName evidence="2">Uncharacterized protein</fullName>
    </submittedName>
</protein>
<name>A0A9Q3HT93_9BASI</name>
<dbReference type="EMBL" id="AVOT02023947">
    <property type="protein sequence ID" value="MBW0514329.1"/>
    <property type="molecule type" value="Genomic_DNA"/>
</dbReference>
<feature type="region of interest" description="Disordered" evidence="1">
    <location>
        <begin position="1"/>
        <end position="68"/>
    </location>
</feature>
<gene>
    <name evidence="2" type="ORF">O181_054044</name>
</gene>
<keyword evidence="3" id="KW-1185">Reference proteome</keyword>
<proteinExistence type="predicted"/>
<feature type="compositionally biased region" description="Low complexity" evidence="1">
    <location>
        <begin position="18"/>
        <end position="29"/>
    </location>
</feature>
<dbReference type="AlphaFoldDB" id="A0A9Q3HT93"/>